<proteinExistence type="inferred from homology"/>
<evidence type="ECO:0000256" key="3">
    <source>
        <dbReference type="ARBA" id="ARBA00022525"/>
    </source>
</evidence>
<evidence type="ECO:0000256" key="2">
    <source>
        <dbReference type="ARBA" id="ARBA00010400"/>
    </source>
</evidence>
<dbReference type="InterPro" id="IPR031825">
    <property type="entry name" value="RXLR"/>
</dbReference>
<evidence type="ECO:0000313" key="6">
    <source>
        <dbReference type="EMBL" id="QMU24890.1"/>
    </source>
</evidence>
<reference evidence="6" key="1">
    <citation type="journal article" date="2020" name="Mol. Plant">
        <title>Functional analysis of RXLR effectors from the New Zealand kauri dieback pathogen Phytophthora agathidicida.</title>
        <authorList>
            <person name="Guo Y."/>
            <person name="Dupont P.Y."/>
            <person name="Mesarich C.H."/>
            <person name="Yang B."/>
            <person name="McDougal R.L."/>
            <person name="Panda P."/>
            <person name="Dijkwel P."/>
            <person name="Studholme D.J."/>
            <person name="Sambles C."/>
            <person name="Win J."/>
            <person name="Wang Y."/>
            <person name="Williams N.M."/>
            <person name="Bradshaw R.E."/>
        </authorList>
    </citation>
    <scope>NUCLEOTIDE SEQUENCE</scope>
    <source>
        <strain evidence="6">3770</strain>
    </source>
</reference>
<protein>
    <submittedName>
        <fullName evidence="6">PaRXLR66</fullName>
    </submittedName>
</protein>
<feature type="chain" id="PRO_5028951459" evidence="5">
    <location>
        <begin position="35"/>
        <end position="454"/>
    </location>
</feature>
<organism evidence="6">
    <name type="scientific">Phytophthora agathidicida</name>
    <dbReference type="NCBI Taxonomy" id="1642459"/>
    <lineage>
        <taxon>Eukaryota</taxon>
        <taxon>Sar</taxon>
        <taxon>Stramenopiles</taxon>
        <taxon>Oomycota</taxon>
        <taxon>Peronosporomycetes</taxon>
        <taxon>Peronosporales</taxon>
        <taxon>Peronosporaceae</taxon>
        <taxon>Phytophthora</taxon>
    </lineage>
</organism>
<keyword evidence="3" id="KW-0964">Secreted</keyword>
<sequence length="454" mass="49346">MSLHVLHNSITKRTMRAYLIVLVAASSLVAASEAASVSGEPTILSSITRASNNKRFLRSYGMEDLDTKDSGSEEERGAGEKIAKIVSPKGIVDETKVEKLVSPKVIEQAKRVGLVDDALLSPAKRAKLVDDALLSPAKRAKRVGDALLSPAKRTKLVDPNAVDQEKLAKLLDAKGIDQAAVAKLLFADVKTIDEAKLAKLVNAGIIDQWRIDRLAKVTDMKSIDEAQFAKLLGTGAIDQAKLMKLAESGIIDQQKLAKLVNSETIVQEKVTELLDPKVIETAFETSDDQLALFNQWFVYEDAVVKRLSAGDTKTKLQNLPTLVKFNDFRTSMHKNQQLTKLIDTKSLDDISFALSKSNTKPMRAQFEKWFNAGITKEEFSAAIATVKNPIKQKHYGALDNHYKLFTVMKKGQGITQPKSIDGPAKPVEAAKPIYDVDDVPDVAGAVAGAGAAAT</sequence>
<dbReference type="Pfam" id="PF16810">
    <property type="entry name" value="RXLR"/>
    <property type="match status" value="1"/>
</dbReference>
<accession>A0A7G4WI55</accession>
<keyword evidence="4 5" id="KW-0732">Signal</keyword>
<evidence type="ECO:0000256" key="5">
    <source>
        <dbReference type="SAM" id="SignalP"/>
    </source>
</evidence>
<name>A0A7G4WI55_9STRA</name>
<comment type="similarity">
    <text evidence="2">Belongs to the RxLR effector family.</text>
</comment>
<comment type="subcellular location">
    <subcellularLocation>
        <location evidence="1">Secreted</location>
    </subcellularLocation>
</comment>
<feature type="signal peptide" evidence="5">
    <location>
        <begin position="1"/>
        <end position="34"/>
    </location>
</feature>
<gene>
    <name evidence="6" type="primary">PaRXLR66</name>
</gene>
<dbReference type="AlphaFoldDB" id="A0A7G4WI55"/>
<dbReference type="EMBL" id="MT503166">
    <property type="protein sequence ID" value="QMU24890.1"/>
    <property type="molecule type" value="Genomic_DNA"/>
</dbReference>
<evidence type="ECO:0000256" key="1">
    <source>
        <dbReference type="ARBA" id="ARBA00004613"/>
    </source>
</evidence>
<evidence type="ECO:0000256" key="4">
    <source>
        <dbReference type="ARBA" id="ARBA00022729"/>
    </source>
</evidence>